<dbReference type="Proteomes" id="UP001177140">
    <property type="component" value="Unassembled WGS sequence"/>
</dbReference>
<dbReference type="GO" id="GO:0004857">
    <property type="term" value="F:enzyme inhibitor activity"/>
    <property type="evidence" value="ECO:0007669"/>
    <property type="project" value="InterPro"/>
</dbReference>
<evidence type="ECO:0000259" key="3">
    <source>
        <dbReference type="SMART" id="SM00856"/>
    </source>
</evidence>
<dbReference type="AlphaFoldDB" id="A0AA41RPA7"/>
<reference evidence="4" key="1">
    <citation type="submission" date="2022-03" db="EMBL/GenBank/DDBJ databases">
        <title>A functionally conserved STORR gene fusion in Papaver species that diverged 16.8 million years ago.</title>
        <authorList>
            <person name="Catania T."/>
        </authorList>
    </citation>
    <scope>NUCLEOTIDE SEQUENCE</scope>
    <source>
        <strain evidence="4">S-191538</strain>
    </source>
</reference>
<proteinExistence type="predicted"/>
<feature type="signal peptide" evidence="2">
    <location>
        <begin position="1"/>
        <end position="23"/>
    </location>
</feature>
<dbReference type="EMBL" id="JAJJMA010007668">
    <property type="protein sequence ID" value="MCL7022062.1"/>
    <property type="molecule type" value="Genomic_DNA"/>
</dbReference>
<feature type="chain" id="PRO_5041289082" description="Pectinesterase inhibitor domain-containing protein" evidence="2">
    <location>
        <begin position="24"/>
        <end position="199"/>
    </location>
</feature>
<protein>
    <recommendedName>
        <fullName evidence="3">Pectinesterase inhibitor domain-containing protein</fullName>
    </recommendedName>
</protein>
<dbReference type="PANTHER" id="PTHR31080:SF158">
    <property type="entry name" value="PLANT INVERTASE_PECTIN METHYLESTERASE INHIBITOR SUPERFAMILY PROTEIN"/>
    <property type="match status" value="1"/>
</dbReference>
<feature type="domain" description="Pectinesterase inhibitor" evidence="3">
    <location>
        <begin position="29"/>
        <end position="186"/>
    </location>
</feature>
<dbReference type="CDD" id="cd15798">
    <property type="entry name" value="PMEI-like_3"/>
    <property type="match status" value="1"/>
</dbReference>
<evidence type="ECO:0000313" key="4">
    <source>
        <dbReference type="EMBL" id="MCL7022062.1"/>
    </source>
</evidence>
<name>A0AA41RPA7_PAPNU</name>
<keyword evidence="5" id="KW-1185">Reference proteome</keyword>
<comment type="caution">
    <text evidence="4">The sequence shown here is derived from an EMBL/GenBank/DDBJ whole genome shotgun (WGS) entry which is preliminary data.</text>
</comment>
<organism evidence="4 5">
    <name type="scientific">Papaver nudicaule</name>
    <name type="common">Iceland poppy</name>
    <dbReference type="NCBI Taxonomy" id="74823"/>
    <lineage>
        <taxon>Eukaryota</taxon>
        <taxon>Viridiplantae</taxon>
        <taxon>Streptophyta</taxon>
        <taxon>Embryophyta</taxon>
        <taxon>Tracheophyta</taxon>
        <taxon>Spermatophyta</taxon>
        <taxon>Magnoliopsida</taxon>
        <taxon>Ranunculales</taxon>
        <taxon>Papaveraceae</taxon>
        <taxon>Papaveroideae</taxon>
        <taxon>Papaver</taxon>
    </lineage>
</organism>
<dbReference type="Gene3D" id="1.20.140.40">
    <property type="entry name" value="Invertase/pectin methylesterase inhibitor family protein"/>
    <property type="match status" value="1"/>
</dbReference>
<dbReference type="InterPro" id="IPR035513">
    <property type="entry name" value="Invertase/methylesterase_inhib"/>
</dbReference>
<dbReference type="InterPro" id="IPR051955">
    <property type="entry name" value="PME_Inhibitor"/>
</dbReference>
<dbReference type="PANTHER" id="PTHR31080">
    <property type="entry name" value="PECTINESTERASE INHIBITOR-LIKE"/>
    <property type="match status" value="1"/>
</dbReference>
<evidence type="ECO:0000313" key="5">
    <source>
        <dbReference type="Proteomes" id="UP001177140"/>
    </source>
</evidence>
<dbReference type="SUPFAM" id="SSF101148">
    <property type="entry name" value="Plant invertase/pectin methylesterase inhibitor"/>
    <property type="match status" value="1"/>
</dbReference>
<dbReference type="NCBIfam" id="TIGR01614">
    <property type="entry name" value="PME_inhib"/>
    <property type="match status" value="1"/>
</dbReference>
<dbReference type="SMART" id="SM00856">
    <property type="entry name" value="PMEI"/>
    <property type="match status" value="1"/>
</dbReference>
<evidence type="ECO:0000256" key="1">
    <source>
        <dbReference type="ARBA" id="ARBA00022729"/>
    </source>
</evidence>
<dbReference type="Pfam" id="PF04043">
    <property type="entry name" value="PMEI"/>
    <property type="match status" value="1"/>
</dbReference>
<accession>A0AA41RPA7</accession>
<sequence>MASSSRLLLVLTFMFIAFSVSQSDESSEEGDEYVRSACSVTRYQDICIRSLEAYSNSAKHDSRKWAQAAVTVTLAEAKNMTHYLNKLKHKKSIRKKGRRQRIDLSECIDCFEETVENVKNSLHELRKLNGKTFDVQMGNVETWMSSALTYEDTCIDGFENRKGKQVKLLRSRIMKLSYITSNALALVSKLASAGDEINA</sequence>
<dbReference type="InterPro" id="IPR006501">
    <property type="entry name" value="Pectinesterase_inhib_dom"/>
</dbReference>
<keyword evidence="1 2" id="KW-0732">Signal</keyword>
<evidence type="ECO:0000256" key="2">
    <source>
        <dbReference type="SAM" id="SignalP"/>
    </source>
</evidence>
<gene>
    <name evidence="4" type="ORF">MKW94_012758</name>
</gene>